<accession>A0A6M1QUU2</accession>
<dbReference type="PANTHER" id="PTHR21310:SF42">
    <property type="entry name" value="BIFUNCTIONAL AAC_APH"/>
    <property type="match status" value="1"/>
</dbReference>
<dbReference type="InterPro" id="IPR002575">
    <property type="entry name" value="Aminoglycoside_PTrfase"/>
</dbReference>
<dbReference type="Gene3D" id="3.30.200.20">
    <property type="entry name" value="Phosphorylase Kinase, domain 1"/>
    <property type="match status" value="1"/>
</dbReference>
<keyword evidence="3" id="KW-1185">Reference proteome</keyword>
<protein>
    <submittedName>
        <fullName evidence="2">Aminoglycoside phosphotransferase family protein</fullName>
    </submittedName>
</protein>
<sequence>MTLHEDEIPVDEALVRSLLEDQRPEWAQLPLKPAGEGTDNTMFRLGEDLLVRLPRTAANAGSLRKEQEWLPRLADRLSTRIPEPVHAGTASAAYPLVWSVYRWIEGAEAGPGTVEDWALFGADLAAAVRELHGVGLMGATREAPLDWYRGGPLAPCDPWVTEALADCRDKAGDLLDVDALERMWRAGVELPESPAPHGWLHGDLKPTNLLVRDGRLHALIDFGGLSVGVPDAEHSTVWDLPETAREAYWDALDLDDDTWTRARAWAVAVGVSGVSYYWDSFPAFVAECRARLESILAAG</sequence>
<dbReference type="EMBL" id="JAALAA010000010">
    <property type="protein sequence ID" value="NGN93683.1"/>
    <property type="molecule type" value="Genomic_DNA"/>
</dbReference>
<dbReference type="RefSeq" id="WP_165111423.1">
    <property type="nucleotide sequence ID" value="NZ_JAALAA010000010.1"/>
</dbReference>
<reference evidence="2 3" key="1">
    <citation type="submission" date="2020-02" db="EMBL/GenBank/DDBJ databases">
        <title>Whole-genome analyses of novel actinobacteria.</title>
        <authorList>
            <person name="Sahin N."/>
        </authorList>
    </citation>
    <scope>NUCLEOTIDE SEQUENCE [LARGE SCALE GENOMIC DNA]</scope>
    <source>
        <strain evidence="2 3">KC13</strain>
    </source>
</reference>
<evidence type="ECO:0000259" key="1">
    <source>
        <dbReference type="Pfam" id="PF01636"/>
    </source>
</evidence>
<name>A0A6M1QUU2_9ACTN</name>
<dbReference type="PANTHER" id="PTHR21310">
    <property type="entry name" value="AMINOGLYCOSIDE PHOSPHOTRANSFERASE-RELATED-RELATED"/>
    <property type="match status" value="1"/>
</dbReference>
<dbReference type="Pfam" id="PF01636">
    <property type="entry name" value="APH"/>
    <property type="match status" value="1"/>
</dbReference>
<dbReference type="Gene3D" id="3.90.1200.10">
    <property type="match status" value="1"/>
</dbReference>
<dbReference type="InterPro" id="IPR051678">
    <property type="entry name" value="AGP_Transferase"/>
</dbReference>
<evidence type="ECO:0000313" key="3">
    <source>
        <dbReference type="Proteomes" id="UP000483261"/>
    </source>
</evidence>
<dbReference type="SUPFAM" id="SSF56112">
    <property type="entry name" value="Protein kinase-like (PK-like)"/>
    <property type="match status" value="1"/>
</dbReference>
<feature type="domain" description="Aminoglycoside phosphotransferase" evidence="1">
    <location>
        <begin position="31"/>
        <end position="265"/>
    </location>
</feature>
<dbReference type="Proteomes" id="UP000483261">
    <property type="component" value="Unassembled WGS sequence"/>
</dbReference>
<dbReference type="InterPro" id="IPR011009">
    <property type="entry name" value="Kinase-like_dom_sf"/>
</dbReference>
<dbReference type="GO" id="GO:0016740">
    <property type="term" value="F:transferase activity"/>
    <property type="evidence" value="ECO:0007669"/>
    <property type="project" value="UniProtKB-KW"/>
</dbReference>
<comment type="caution">
    <text evidence="2">The sequence shown here is derived from an EMBL/GenBank/DDBJ whole genome shotgun (WGS) entry which is preliminary data.</text>
</comment>
<gene>
    <name evidence="2" type="ORF">G5C66_13140</name>
</gene>
<keyword evidence="2" id="KW-0808">Transferase</keyword>
<evidence type="ECO:0000313" key="2">
    <source>
        <dbReference type="EMBL" id="NGN93683.1"/>
    </source>
</evidence>
<proteinExistence type="predicted"/>
<dbReference type="CDD" id="cd05155">
    <property type="entry name" value="APH_ChoK_like_1"/>
    <property type="match status" value="1"/>
</dbReference>
<dbReference type="AlphaFoldDB" id="A0A6M1QUU2"/>
<organism evidence="2 3">
    <name type="scientific">Nocardioides turkmenicus</name>
    <dbReference type="NCBI Taxonomy" id="2711220"/>
    <lineage>
        <taxon>Bacteria</taxon>
        <taxon>Bacillati</taxon>
        <taxon>Actinomycetota</taxon>
        <taxon>Actinomycetes</taxon>
        <taxon>Propionibacteriales</taxon>
        <taxon>Nocardioidaceae</taxon>
        <taxon>Nocardioides</taxon>
    </lineage>
</organism>